<dbReference type="PANTHER" id="PTHR43140">
    <property type="entry name" value="TYPE-1 RESTRICTION ENZYME ECOKI SPECIFICITY PROTEIN"/>
    <property type="match status" value="1"/>
</dbReference>
<reference evidence="5 6" key="1">
    <citation type="submission" date="2019-03" db="EMBL/GenBank/DDBJ databases">
        <title>Complete genome assembly of MDR B. fragilis.</title>
        <authorList>
            <person name="Sydenham T.V."/>
            <person name="Hasman H."/>
            <person name="Justesen U.S."/>
        </authorList>
    </citation>
    <scope>NUCLEOTIDE SEQUENCE [LARGE SCALE GENOMIC DNA]</scope>
    <source>
        <strain evidence="5 6">DCMSKEJBY0001B</strain>
    </source>
</reference>
<dbReference type="EMBL" id="CP036546">
    <property type="protein sequence ID" value="QCQ45426.1"/>
    <property type="molecule type" value="Genomic_DNA"/>
</dbReference>
<gene>
    <name evidence="5" type="ORF">EC80_011485</name>
</gene>
<dbReference type="PANTHER" id="PTHR43140:SF1">
    <property type="entry name" value="TYPE I RESTRICTION ENZYME ECOKI SPECIFICITY SUBUNIT"/>
    <property type="match status" value="1"/>
</dbReference>
<dbReference type="InterPro" id="IPR051212">
    <property type="entry name" value="Type-I_RE_S_subunit"/>
</dbReference>
<feature type="domain" description="Type I restriction modification DNA specificity" evidence="4">
    <location>
        <begin position="356"/>
        <end position="520"/>
    </location>
</feature>
<comment type="similarity">
    <text evidence="1">Belongs to the type-I restriction system S methylase family.</text>
</comment>
<keyword evidence="5" id="KW-0540">Nuclease</keyword>
<dbReference type="AlphaFoldDB" id="A0AAE6C1A5"/>
<evidence type="ECO:0000256" key="3">
    <source>
        <dbReference type="ARBA" id="ARBA00023125"/>
    </source>
</evidence>
<evidence type="ECO:0000259" key="4">
    <source>
        <dbReference type="Pfam" id="PF01420"/>
    </source>
</evidence>
<protein>
    <submittedName>
        <fullName evidence="5">Restriction endonuclease subunit S</fullName>
    </submittedName>
</protein>
<dbReference type="GO" id="GO:0009307">
    <property type="term" value="P:DNA restriction-modification system"/>
    <property type="evidence" value="ECO:0007669"/>
    <property type="project" value="UniProtKB-KW"/>
</dbReference>
<dbReference type="InterPro" id="IPR000055">
    <property type="entry name" value="Restrct_endonuc_typeI_TRD"/>
</dbReference>
<dbReference type="CDD" id="cd17260">
    <property type="entry name" value="RMtype1_S_EcoEI-TRD1-CR1_like"/>
    <property type="match status" value="1"/>
</dbReference>
<dbReference type="RefSeq" id="WP_032536872.1">
    <property type="nucleotide sequence ID" value="NZ_CP036546.1"/>
</dbReference>
<dbReference type="Pfam" id="PF01420">
    <property type="entry name" value="Methylase_S"/>
    <property type="match status" value="2"/>
</dbReference>
<dbReference type="Proteomes" id="UP000036847">
    <property type="component" value="Chromosome"/>
</dbReference>
<organism evidence="5 6">
    <name type="scientific">Bacteroides fragilis</name>
    <dbReference type="NCBI Taxonomy" id="817"/>
    <lineage>
        <taxon>Bacteria</taxon>
        <taxon>Pseudomonadati</taxon>
        <taxon>Bacteroidota</taxon>
        <taxon>Bacteroidia</taxon>
        <taxon>Bacteroidales</taxon>
        <taxon>Bacteroidaceae</taxon>
        <taxon>Bacteroides</taxon>
    </lineage>
</organism>
<dbReference type="GO" id="GO:0004519">
    <property type="term" value="F:endonuclease activity"/>
    <property type="evidence" value="ECO:0007669"/>
    <property type="project" value="UniProtKB-KW"/>
</dbReference>
<keyword evidence="3" id="KW-0238">DNA-binding</keyword>
<evidence type="ECO:0000313" key="5">
    <source>
        <dbReference type="EMBL" id="QCQ45426.1"/>
    </source>
</evidence>
<keyword evidence="5" id="KW-0378">Hydrolase</keyword>
<accession>A0AAE6C1A5</accession>
<dbReference type="Gene3D" id="3.90.220.20">
    <property type="entry name" value="DNA methylase specificity domains"/>
    <property type="match status" value="2"/>
</dbReference>
<keyword evidence="5" id="KW-0255">Endonuclease</keyword>
<sequence>MNGKQLKNSILQWAIQGKLVQQDPNDEPASVLLEHIREEKAKLVKEKKIKKDKNESIIYRGDDNSYYEKFIATGEVKCIDEEIPFEIPNGWEWCRLRQITSLLGDGIHGTPEYDPNGEYYFVNGNNLQDKKIVIKPDTKKVSREEYLKYKKNLNKHTVLVSINGTLGNIGFYNDEPIMLGKSACYFNLIVEDLKEYVYILLQSPFFMEYTLKAATGTTIKNVSLMAMNNLLIPLPPLCEQNRIVDRMTILDTKVKQYQKQETCLRELNNNIYSILKKSILQDAIQGKLVPQIAEEGTAEELLAEIHKEKERLVKEGKLKKSALTDSIIFKGDDNKYYERIGKSEVDISDEISFEIPSTWIWSRLKNVVALNPRNCLDDEFEVGFIPMTYIKAGYLSHFEYSRKKWKEVKAGFTHLADGDVAFAKITPCFQNRKSMIIKSVINGYAAGTTELNVLRPYSETIAPEYLLWFCKSSYFIDEVKMKGTAGQQRVTVDYTPNKLIPLPPKDEQKRIVARIKELLDTLQ</sequence>
<dbReference type="REBASE" id="313054">
    <property type="entry name" value="S1.Bfr1BORF11470P"/>
</dbReference>
<evidence type="ECO:0000256" key="1">
    <source>
        <dbReference type="ARBA" id="ARBA00010923"/>
    </source>
</evidence>
<dbReference type="InterPro" id="IPR044946">
    <property type="entry name" value="Restrct_endonuc_typeI_TRD_sf"/>
</dbReference>
<evidence type="ECO:0000313" key="6">
    <source>
        <dbReference type="Proteomes" id="UP000036847"/>
    </source>
</evidence>
<dbReference type="GO" id="GO:0003677">
    <property type="term" value="F:DNA binding"/>
    <property type="evidence" value="ECO:0007669"/>
    <property type="project" value="UniProtKB-KW"/>
</dbReference>
<keyword evidence="2" id="KW-0680">Restriction system</keyword>
<dbReference type="SUPFAM" id="SSF116734">
    <property type="entry name" value="DNA methylase specificity domain"/>
    <property type="match status" value="2"/>
</dbReference>
<name>A0AAE6C1A5_BACFG</name>
<evidence type="ECO:0000256" key="2">
    <source>
        <dbReference type="ARBA" id="ARBA00022747"/>
    </source>
</evidence>
<feature type="domain" description="Type I restriction modification DNA specificity" evidence="4">
    <location>
        <begin position="88"/>
        <end position="256"/>
    </location>
</feature>
<proteinExistence type="inferred from homology"/>